<dbReference type="PANTHER" id="PTHR11567:SF211">
    <property type="entry name" value="PROSTATIC ACID PHOSPHATASE"/>
    <property type="match status" value="1"/>
</dbReference>
<evidence type="ECO:0000313" key="10">
    <source>
        <dbReference type="EMBL" id="KZS10148.1"/>
    </source>
</evidence>
<feature type="signal peptide" evidence="9">
    <location>
        <begin position="1"/>
        <end position="19"/>
    </location>
</feature>
<comment type="caution">
    <text evidence="10">The sequence shown here is derived from an EMBL/GenBank/DDBJ whole genome shotgun (WGS) entry which is preliminary data.</text>
</comment>
<dbReference type="InterPro" id="IPR033379">
    <property type="entry name" value="Acid_Pase_AS"/>
</dbReference>
<keyword evidence="8" id="KW-0812">Transmembrane</keyword>
<keyword evidence="5" id="KW-0378">Hydrolase</keyword>
<evidence type="ECO:0000256" key="9">
    <source>
        <dbReference type="SAM" id="SignalP"/>
    </source>
</evidence>
<keyword evidence="8" id="KW-1133">Transmembrane helix</keyword>
<keyword evidence="11" id="KW-1185">Reference proteome</keyword>
<evidence type="ECO:0000256" key="4">
    <source>
        <dbReference type="ARBA" id="ARBA00022729"/>
    </source>
</evidence>
<comment type="similarity">
    <text evidence="2">Belongs to the histidine acid phosphatase family.</text>
</comment>
<keyword evidence="6" id="KW-1015">Disulfide bond</keyword>
<protein>
    <recommendedName>
        <fullName evidence="3">acid phosphatase</fullName>
        <ecNumber evidence="3">3.1.3.2</ecNumber>
    </recommendedName>
</protein>
<dbReference type="CDD" id="cd07061">
    <property type="entry name" value="HP_HAP_like"/>
    <property type="match status" value="1"/>
</dbReference>
<dbReference type="EMBL" id="LRGB01001877">
    <property type="protein sequence ID" value="KZS10148.1"/>
    <property type="molecule type" value="Genomic_DNA"/>
</dbReference>
<evidence type="ECO:0000256" key="3">
    <source>
        <dbReference type="ARBA" id="ARBA00012646"/>
    </source>
</evidence>
<reference evidence="10 11" key="1">
    <citation type="submission" date="2016-03" db="EMBL/GenBank/DDBJ databases">
        <title>EvidentialGene: Evidence-directed Construction of Genes on Genomes.</title>
        <authorList>
            <person name="Gilbert D.G."/>
            <person name="Choi J.-H."/>
            <person name="Mockaitis K."/>
            <person name="Colbourne J."/>
            <person name="Pfrender M."/>
        </authorList>
    </citation>
    <scope>NUCLEOTIDE SEQUENCE [LARGE SCALE GENOMIC DNA]</scope>
    <source>
        <strain evidence="10 11">Xinb3</strain>
        <tissue evidence="10">Complete organism</tissue>
    </source>
</reference>
<dbReference type="InterPro" id="IPR050645">
    <property type="entry name" value="Histidine_acid_phosphatase"/>
</dbReference>
<comment type="catalytic activity">
    <reaction evidence="1">
        <text>a phosphate monoester + H2O = an alcohol + phosphate</text>
        <dbReference type="Rhea" id="RHEA:15017"/>
        <dbReference type="ChEBI" id="CHEBI:15377"/>
        <dbReference type="ChEBI" id="CHEBI:30879"/>
        <dbReference type="ChEBI" id="CHEBI:43474"/>
        <dbReference type="ChEBI" id="CHEBI:67140"/>
        <dbReference type="EC" id="3.1.3.2"/>
    </reaction>
</comment>
<keyword evidence="7" id="KW-0325">Glycoprotein</keyword>
<dbReference type="Gene3D" id="3.40.50.1240">
    <property type="entry name" value="Phosphoglycerate mutase-like"/>
    <property type="match status" value="1"/>
</dbReference>
<dbReference type="PANTHER" id="PTHR11567">
    <property type="entry name" value="ACID PHOSPHATASE-RELATED"/>
    <property type="match status" value="1"/>
</dbReference>
<evidence type="ECO:0000313" key="11">
    <source>
        <dbReference type="Proteomes" id="UP000076858"/>
    </source>
</evidence>
<dbReference type="PROSITE" id="PS00616">
    <property type="entry name" value="HIS_ACID_PHOSPHAT_1"/>
    <property type="match status" value="1"/>
</dbReference>
<keyword evidence="8" id="KW-0472">Membrane</keyword>
<dbReference type="OrthoDB" id="10257284at2759"/>
<dbReference type="SUPFAM" id="SSF53254">
    <property type="entry name" value="Phosphoglycerate mutase-like"/>
    <property type="match status" value="1"/>
</dbReference>
<dbReference type="InterPro" id="IPR000560">
    <property type="entry name" value="His_Pase_clade-2"/>
</dbReference>
<dbReference type="InterPro" id="IPR029033">
    <property type="entry name" value="His_PPase_superfam"/>
</dbReference>
<dbReference type="EC" id="3.1.3.2" evidence="3"/>
<keyword evidence="4 9" id="KW-0732">Signal</keyword>
<gene>
    <name evidence="10" type="ORF">APZ42_025429</name>
</gene>
<evidence type="ECO:0000256" key="5">
    <source>
        <dbReference type="ARBA" id="ARBA00022801"/>
    </source>
</evidence>
<evidence type="ECO:0000256" key="1">
    <source>
        <dbReference type="ARBA" id="ARBA00000032"/>
    </source>
</evidence>
<feature type="transmembrane region" description="Helical" evidence="8">
    <location>
        <begin position="384"/>
        <end position="410"/>
    </location>
</feature>
<dbReference type="Proteomes" id="UP000076858">
    <property type="component" value="Unassembled WGS sequence"/>
</dbReference>
<dbReference type="STRING" id="35525.A0A164T299"/>
<organism evidence="10 11">
    <name type="scientific">Daphnia magna</name>
    <dbReference type="NCBI Taxonomy" id="35525"/>
    <lineage>
        <taxon>Eukaryota</taxon>
        <taxon>Metazoa</taxon>
        <taxon>Ecdysozoa</taxon>
        <taxon>Arthropoda</taxon>
        <taxon>Crustacea</taxon>
        <taxon>Branchiopoda</taxon>
        <taxon>Diplostraca</taxon>
        <taxon>Cladocera</taxon>
        <taxon>Anomopoda</taxon>
        <taxon>Daphniidae</taxon>
        <taxon>Daphnia</taxon>
    </lineage>
</organism>
<evidence type="ECO:0000256" key="7">
    <source>
        <dbReference type="ARBA" id="ARBA00023180"/>
    </source>
</evidence>
<accession>A0A164T299</accession>
<feature type="chain" id="PRO_5007853267" description="acid phosphatase" evidence="9">
    <location>
        <begin position="20"/>
        <end position="427"/>
    </location>
</feature>
<sequence>MVWSTLALSLALFLCSSAALETEYLGKENDTVRLVHMLYRHGDRTPVRPYPKDPYLNLTNWPVSWGQLTKEGKDRHFKLGQLNRERYEGFLSESYDPDEIYVRSSDVDRTLMSAQCHLAGLYPPTNQTNQTWNPDLIWQPIPVHTIPKDDDLLLVLESKCPRYDELLADLNASPEVRQRLDSNKELLDYLAENSGLNITEIDDVEYLYDTLFIENRFNKSLPEWAKKFFPNPMKEFSDFSFAMKAFTLEMQRLRGGPLVKELVEHLKDYAQSKLTPPNRKLFMYSAHDVTVATFLSALKIFNGIQPPYASMVLVELHELNPNDLSIKILYKNVSDDGRKPQVLTLPGCTQFCPLDKFFELVKDVTSDDVKVECKLIKPASNFDAMLVISLLASLSCLLLVALLLVSGLWYRKMRLENGYAYSTIQAE</sequence>
<evidence type="ECO:0000256" key="2">
    <source>
        <dbReference type="ARBA" id="ARBA00005375"/>
    </source>
</evidence>
<evidence type="ECO:0000256" key="8">
    <source>
        <dbReference type="SAM" id="Phobius"/>
    </source>
</evidence>
<evidence type="ECO:0000256" key="6">
    <source>
        <dbReference type="ARBA" id="ARBA00023157"/>
    </source>
</evidence>
<name>A0A164T299_9CRUS</name>
<dbReference type="AlphaFoldDB" id="A0A164T299"/>
<proteinExistence type="inferred from homology"/>
<dbReference type="Pfam" id="PF00328">
    <property type="entry name" value="His_Phos_2"/>
    <property type="match status" value="1"/>
</dbReference>
<dbReference type="GO" id="GO:0003993">
    <property type="term" value="F:acid phosphatase activity"/>
    <property type="evidence" value="ECO:0007669"/>
    <property type="project" value="UniProtKB-EC"/>
</dbReference>